<organism evidence="2 3">
    <name type="scientific">Drechslerella dactyloides</name>
    <name type="common">Nematode-trapping fungus</name>
    <name type="synonym">Arthrobotrys dactyloides</name>
    <dbReference type="NCBI Taxonomy" id="74499"/>
    <lineage>
        <taxon>Eukaryota</taxon>
        <taxon>Fungi</taxon>
        <taxon>Dikarya</taxon>
        <taxon>Ascomycota</taxon>
        <taxon>Pezizomycotina</taxon>
        <taxon>Orbiliomycetes</taxon>
        <taxon>Orbiliales</taxon>
        <taxon>Orbiliaceae</taxon>
        <taxon>Drechslerella</taxon>
    </lineage>
</organism>
<reference evidence="2" key="1">
    <citation type="submission" date="2023-01" db="EMBL/GenBank/DDBJ databases">
        <title>The chitinases involved in constricting ring structure development in the nematode-trapping fungus Drechslerella dactyloides.</title>
        <authorList>
            <person name="Wang R."/>
            <person name="Zhang L."/>
            <person name="Tang P."/>
            <person name="Li S."/>
            <person name="Liang L."/>
        </authorList>
    </citation>
    <scope>NUCLEOTIDE SEQUENCE</scope>
    <source>
        <strain evidence="2">YMF1.00031</strain>
    </source>
</reference>
<sequence>MHDAMHRTGMQTHSSRLRRAGAGRIGESNRITRPPQAATHLVSSTVSAGDGFTATSPKRVCSPAAIAIAIRLHDPPPPPSSPLLLLFLFSLFSLSRAASLSPVPPLMLAAARL</sequence>
<evidence type="ECO:0000256" key="1">
    <source>
        <dbReference type="SAM" id="MobiDB-lite"/>
    </source>
</evidence>
<evidence type="ECO:0000313" key="2">
    <source>
        <dbReference type="EMBL" id="KAJ6256279.1"/>
    </source>
</evidence>
<protein>
    <submittedName>
        <fullName evidence="2">Uncharacterized protein</fullName>
    </submittedName>
</protein>
<name>A0AAD6IR18_DREDA</name>
<accession>A0AAD6IR18</accession>
<feature type="region of interest" description="Disordered" evidence="1">
    <location>
        <begin position="1"/>
        <end position="40"/>
    </location>
</feature>
<evidence type="ECO:0000313" key="3">
    <source>
        <dbReference type="Proteomes" id="UP001221413"/>
    </source>
</evidence>
<dbReference type="Proteomes" id="UP001221413">
    <property type="component" value="Unassembled WGS sequence"/>
</dbReference>
<comment type="caution">
    <text evidence="2">The sequence shown here is derived from an EMBL/GenBank/DDBJ whole genome shotgun (WGS) entry which is preliminary data.</text>
</comment>
<dbReference type="EMBL" id="JAQGDS010000013">
    <property type="protein sequence ID" value="KAJ6256279.1"/>
    <property type="molecule type" value="Genomic_DNA"/>
</dbReference>
<dbReference type="AlphaFoldDB" id="A0AAD6IR18"/>
<gene>
    <name evidence="2" type="ORF">Dda_8776</name>
</gene>
<proteinExistence type="predicted"/>
<keyword evidence="3" id="KW-1185">Reference proteome</keyword>